<dbReference type="Pfam" id="PF18041">
    <property type="entry name" value="MapZ_EC1"/>
    <property type="match status" value="1"/>
</dbReference>
<feature type="compositionally biased region" description="Polar residues" evidence="1">
    <location>
        <begin position="36"/>
        <end position="57"/>
    </location>
</feature>
<feature type="transmembrane region" description="Helical" evidence="2">
    <location>
        <begin position="152"/>
        <end position="169"/>
    </location>
</feature>
<dbReference type="InterPro" id="IPR040532">
    <property type="entry name" value="MapZ_C2"/>
</dbReference>
<sequence length="511" mass="57388">MTSNEKKCPNCGHVFKPGETYCPNCDLFVPFDEQKNLPNDTITNSNEPTSYKNDTPSEPSPSIPTFKHRNRTSVEETPATEEEIVETQSDMEEATEKPIIEELSEIETISPVEVETFKESDEPVEEQPQTRVTDSPTPPSNEPPKKSNKNKILVGIIVLLIVFGGGYVYNSQKKQNELETTLKLTTSAEDAIQNLYMKNQGEVFLKKGISQSDITSAEDKVKELKGTEQYDKLNERMQQAVKTFTRLTAINEAFKKPVIEGNQLINDAYVKDDTKLTLEAIDPEENGFDKLYNDTIKEATEQKTAIKTFKTTLEKLYRDDKVVSEPSKQVYNEAVKQLADIKDPELKAEFQKILDDVSKIIDEQEKKAEAARKEEEEKQAAAAKAEAEKNTQQSQNNNNTNTAQNGSSFTPSTNGGRWGTRQDATIDLSDPAWAWNPGVQEKVISEVIKRGYVVDGGYTLVPKFIENGVGFYDLYATKNSKLFPNSKPEEFPIYVVTINDKTGWFKGNGPN</sequence>
<protein>
    <submittedName>
        <fullName evidence="5">Uncharacterized protein</fullName>
    </submittedName>
</protein>
<evidence type="ECO:0000313" key="5">
    <source>
        <dbReference type="EMBL" id="OPF88830.1"/>
    </source>
</evidence>
<reference evidence="5 6" key="1">
    <citation type="submission" date="2017-02" db="EMBL/GenBank/DDBJ databases">
        <title>Vagococcus cremeus sp. nov., isolated from the small intestine of a marten, Martes flavigula.</title>
        <authorList>
            <person name="Tak E.J."/>
            <person name="Bae J.-W."/>
        </authorList>
    </citation>
    <scope>NUCLEOTIDE SEQUENCE [LARGE SCALE GENOMIC DNA]</scope>
    <source>
        <strain evidence="5 6">D7T301</strain>
    </source>
</reference>
<dbReference type="InterPro" id="IPR041295">
    <property type="entry name" value="MapZ_EC1"/>
</dbReference>
<dbReference type="AlphaFoldDB" id="A0A1V4DKN8"/>
<feature type="region of interest" description="Disordered" evidence="1">
    <location>
        <begin position="368"/>
        <end position="423"/>
    </location>
</feature>
<feature type="compositionally biased region" description="Acidic residues" evidence="1">
    <location>
        <begin position="78"/>
        <end position="93"/>
    </location>
</feature>
<evidence type="ECO:0000313" key="6">
    <source>
        <dbReference type="Proteomes" id="UP000189970"/>
    </source>
</evidence>
<evidence type="ECO:0000259" key="3">
    <source>
        <dbReference type="Pfam" id="PF18041"/>
    </source>
</evidence>
<proteinExistence type="predicted"/>
<dbReference type="EMBL" id="MVAB01000001">
    <property type="protein sequence ID" value="OPF88830.1"/>
    <property type="molecule type" value="Genomic_DNA"/>
</dbReference>
<keyword evidence="6" id="KW-1185">Reference proteome</keyword>
<name>A0A1V4DKN8_9ENTE</name>
<dbReference type="RefSeq" id="WP_079348461.1">
    <property type="nucleotide sequence ID" value="NZ_MVAB01000001.1"/>
</dbReference>
<organism evidence="5 6">
    <name type="scientific">Vagococcus martis</name>
    <dbReference type="NCBI Taxonomy" id="1768210"/>
    <lineage>
        <taxon>Bacteria</taxon>
        <taxon>Bacillati</taxon>
        <taxon>Bacillota</taxon>
        <taxon>Bacilli</taxon>
        <taxon>Lactobacillales</taxon>
        <taxon>Enterococcaceae</taxon>
        <taxon>Vagococcus</taxon>
    </lineage>
</organism>
<keyword evidence="2" id="KW-0812">Transmembrane</keyword>
<accession>A0A1V4DKN8</accession>
<feature type="region of interest" description="Disordered" evidence="1">
    <location>
        <begin position="34"/>
        <end position="148"/>
    </location>
</feature>
<gene>
    <name evidence="5" type="ORF">BW731_11925</name>
</gene>
<evidence type="ECO:0000256" key="2">
    <source>
        <dbReference type="SAM" id="Phobius"/>
    </source>
</evidence>
<feature type="compositionally biased region" description="Basic and acidic residues" evidence="1">
    <location>
        <begin position="368"/>
        <end position="389"/>
    </location>
</feature>
<keyword evidence="2" id="KW-0472">Membrane</keyword>
<evidence type="ECO:0000259" key="4">
    <source>
        <dbReference type="Pfam" id="PF18708"/>
    </source>
</evidence>
<feature type="domain" description="MapZ extracellular C-terminal" evidence="4">
    <location>
        <begin position="420"/>
        <end position="508"/>
    </location>
</feature>
<feature type="domain" description="MapZ extracellular" evidence="3">
    <location>
        <begin position="171"/>
        <end position="297"/>
    </location>
</feature>
<dbReference type="Proteomes" id="UP000189970">
    <property type="component" value="Unassembled WGS sequence"/>
</dbReference>
<keyword evidence="2" id="KW-1133">Transmembrane helix</keyword>
<evidence type="ECO:0000256" key="1">
    <source>
        <dbReference type="SAM" id="MobiDB-lite"/>
    </source>
</evidence>
<comment type="caution">
    <text evidence="5">The sequence shown here is derived from an EMBL/GenBank/DDBJ whole genome shotgun (WGS) entry which is preliminary data.</text>
</comment>
<feature type="compositionally biased region" description="Low complexity" evidence="1">
    <location>
        <begin position="390"/>
        <end position="408"/>
    </location>
</feature>
<dbReference type="Pfam" id="PF18708">
    <property type="entry name" value="MapZ_C2"/>
    <property type="match status" value="1"/>
</dbReference>